<accession>A0A6M4H3D2</accession>
<dbReference type="Pfam" id="PF13365">
    <property type="entry name" value="Trypsin_2"/>
    <property type="match status" value="1"/>
</dbReference>
<dbReference type="AlphaFoldDB" id="A0A6M4H3D2"/>
<evidence type="ECO:0000256" key="1">
    <source>
        <dbReference type="SAM" id="MobiDB-lite"/>
    </source>
</evidence>
<dbReference type="CDD" id="cd06257">
    <property type="entry name" value="DnaJ"/>
    <property type="match status" value="1"/>
</dbReference>
<dbReference type="PANTHER" id="PTHR43019:SF23">
    <property type="entry name" value="PROTEASE DO-LIKE 5, CHLOROPLASTIC"/>
    <property type="match status" value="1"/>
</dbReference>
<sequence length="340" mass="35934">MAARTPTKKRSLYDILGVPRDAMAIDIGVAYKKRLAALDKQPDADPNEIALVREAYHILCQPRERESYDASLVTREERAEAMTRPAPDLVLESEDDEQDRKRRPLIWIGVGAVALLLVGLIAWRQATTPKNVAVKEAPPAEPETPKPPPPPPPKERNAKEILALASPSVARIVAYEVSGTAVPMGSGIMVAPDAIVTTCHGLPAGGQIVARIGAESLPATLVVTDEDLNLCRLSVPRMEVAGLAASAEEPKAGDKVFAVGQHQGTDLSVIEGTIKELKAGRVLEISMPVAASASGGALFDAYGRLVGVLTSRQRGATNAALPATAIAQMRTRGTPAPKAP</sequence>
<dbReference type="InParanoid" id="A0A6M4H3D2"/>
<dbReference type="EMBL" id="CP053073">
    <property type="protein sequence ID" value="QJR13812.1"/>
    <property type="molecule type" value="Genomic_DNA"/>
</dbReference>
<evidence type="ECO:0000313" key="4">
    <source>
        <dbReference type="EMBL" id="QJR13812.1"/>
    </source>
</evidence>
<dbReference type="InterPro" id="IPR009003">
    <property type="entry name" value="Peptidase_S1_PA"/>
</dbReference>
<evidence type="ECO:0000313" key="5">
    <source>
        <dbReference type="Proteomes" id="UP000503096"/>
    </source>
</evidence>
<feature type="transmembrane region" description="Helical" evidence="2">
    <location>
        <begin position="105"/>
        <end position="123"/>
    </location>
</feature>
<dbReference type="SUPFAM" id="SSF46565">
    <property type="entry name" value="Chaperone J-domain"/>
    <property type="match status" value="1"/>
</dbReference>
<dbReference type="InterPro" id="IPR001623">
    <property type="entry name" value="DnaJ_domain"/>
</dbReference>
<gene>
    <name evidence="4" type="ORF">DSM104440_00602</name>
</gene>
<dbReference type="Gene3D" id="1.10.287.110">
    <property type="entry name" value="DnaJ domain"/>
    <property type="match status" value="1"/>
</dbReference>
<feature type="compositionally biased region" description="Pro residues" evidence="1">
    <location>
        <begin position="139"/>
        <end position="152"/>
    </location>
</feature>
<keyword evidence="2" id="KW-0472">Membrane</keyword>
<evidence type="ECO:0000259" key="3">
    <source>
        <dbReference type="PROSITE" id="PS50076"/>
    </source>
</evidence>
<keyword evidence="2" id="KW-0812">Transmembrane</keyword>
<reference evidence="4 5" key="1">
    <citation type="submission" date="2020-04" db="EMBL/GenBank/DDBJ databases">
        <title>Usitatibacter rugosus gen. nov., sp. nov. and Usitatibacter palustris sp. nov., novel members of Usitatibacteraceae fam. nov. within the order Nitrosomonadales isolated from soil.</title>
        <authorList>
            <person name="Huber K.J."/>
            <person name="Neumann-Schaal M."/>
            <person name="Geppert A."/>
            <person name="Luckner M."/>
            <person name="Wanner G."/>
            <person name="Overmann J."/>
        </authorList>
    </citation>
    <scope>NUCLEOTIDE SEQUENCE [LARGE SCALE GENOMIC DNA]</scope>
    <source>
        <strain evidence="4 5">Swamp67</strain>
    </source>
</reference>
<dbReference type="RefSeq" id="WP_171160552.1">
    <property type="nucleotide sequence ID" value="NZ_CP053073.1"/>
</dbReference>
<proteinExistence type="predicted"/>
<dbReference type="KEGG" id="upl:DSM104440_00602"/>
<dbReference type="PANTHER" id="PTHR43019">
    <property type="entry name" value="SERINE ENDOPROTEASE DEGS"/>
    <property type="match status" value="1"/>
</dbReference>
<dbReference type="SUPFAM" id="SSF50494">
    <property type="entry name" value="Trypsin-like serine proteases"/>
    <property type="match status" value="1"/>
</dbReference>
<dbReference type="PROSITE" id="PS50076">
    <property type="entry name" value="DNAJ_2"/>
    <property type="match status" value="1"/>
</dbReference>
<dbReference type="InterPro" id="IPR043504">
    <property type="entry name" value="Peptidase_S1_PA_chymotrypsin"/>
</dbReference>
<dbReference type="Pfam" id="PF00226">
    <property type="entry name" value="DnaJ"/>
    <property type="match status" value="1"/>
</dbReference>
<dbReference type="Proteomes" id="UP000503096">
    <property type="component" value="Chromosome"/>
</dbReference>
<evidence type="ECO:0000256" key="2">
    <source>
        <dbReference type="SAM" id="Phobius"/>
    </source>
</evidence>
<feature type="domain" description="J" evidence="3">
    <location>
        <begin position="11"/>
        <end position="72"/>
    </location>
</feature>
<keyword evidence="5" id="KW-1185">Reference proteome</keyword>
<name>A0A6M4H3D2_9PROT</name>
<protein>
    <recommendedName>
        <fullName evidence="3">J domain-containing protein</fullName>
    </recommendedName>
</protein>
<dbReference type="InterPro" id="IPR036869">
    <property type="entry name" value="J_dom_sf"/>
</dbReference>
<organism evidence="4 5">
    <name type="scientific">Usitatibacter palustris</name>
    <dbReference type="NCBI Taxonomy" id="2732487"/>
    <lineage>
        <taxon>Bacteria</taxon>
        <taxon>Pseudomonadati</taxon>
        <taxon>Pseudomonadota</taxon>
        <taxon>Betaproteobacteria</taxon>
        <taxon>Nitrosomonadales</taxon>
        <taxon>Usitatibacteraceae</taxon>
        <taxon>Usitatibacter</taxon>
    </lineage>
</organism>
<feature type="region of interest" description="Disordered" evidence="1">
    <location>
        <begin position="134"/>
        <end position="156"/>
    </location>
</feature>
<dbReference type="Gene3D" id="2.40.10.10">
    <property type="entry name" value="Trypsin-like serine proteases"/>
    <property type="match status" value="2"/>
</dbReference>
<keyword evidence="2" id="KW-1133">Transmembrane helix</keyword>